<proteinExistence type="predicted"/>
<feature type="region of interest" description="Disordered" evidence="1">
    <location>
        <begin position="965"/>
        <end position="989"/>
    </location>
</feature>
<protein>
    <submittedName>
        <fullName evidence="3">Craniofacial development protein 2</fullName>
    </submittedName>
</protein>
<dbReference type="GO" id="GO:0003824">
    <property type="term" value="F:catalytic activity"/>
    <property type="evidence" value="ECO:0007669"/>
    <property type="project" value="InterPro"/>
</dbReference>
<name>A0A1Q9D6M1_SYMMI</name>
<feature type="region of interest" description="Disordered" evidence="1">
    <location>
        <begin position="665"/>
        <end position="703"/>
    </location>
</feature>
<feature type="domain" description="Endonuclease/exonuclease/phosphatase" evidence="2">
    <location>
        <begin position="176"/>
        <end position="393"/>
    </location>
</feature>
<gene>
    <name evidence="3" type="primary">CFDP2</name>
    <name evidence="3" type="ORF">AK812_SmicGene27520</name>
</gene>
<organism evidence="3 4">
    <name type="scientific">Symbiodinium microadriaticum</name>
    <name type="common">Dinoflagellate</name>
    <name type="synonym">Zooxanthella microadriatica</name>
    <dbReference type="NCBI Taxonomy" id="2951"/>
    <lineage>
        <taxon>Eukaryota</taxon>
        <taxon>Sar</taxon>
        <taxon>Alveolata</taxon>
        <taxon>Dinophyceae</taxon>
        <taxon>Suessiales</taxon>
        <taxon>Symbiodiniaceae</taxon>
        <taxon>Symbiodinium</taxon>
    </lineage>
</organism>
<keyword evidence="4" id="KW-1185">Reference proteome</keyword>
<feature type="compositionally biased region" description="Basic and acidic residues" evidence="1">
    <location>
        <begin position="965"/>
        <end position="980"/>
    </location>
</feature>
<dbReference type="Proteomes" id="UP000186817">
    <property type="component" value="Unassembled WGS sequence"/>
</dbReference>
<dbReference type="InterPro" id="IPR036691">
    <property type="entry name" value="Endo/exonu/phosph_ase_sf"/>
</dbReference>
<dbReference type="Pfam" id="PF03372">
    <property type="entry name" value="Exo_endo_phos"/>
    <property type="match status" value="1"/>
</dbReference>
<sequence>MVLGHRGDGLDELFHPWRSCGVDFCEVPLVDDHLDLDAVLTALGARGAGSMVKGSVMKKRRLAAAAEDSPQSLRASGAASVVLGVCAGRMVYNIRGHSTAMAWFQARFQSEYPGLIGQDAALLLLNETSLVAFLDKLTARLEGWNVLPPAIRELRMERSKLGETWSQDAASRLRVLTLNCGGMTAMQYDLTCDWLTRSCPYDVVVFTEIQWGLGRQDATWEIDGWAFVVTADQDNRYSGVAVAISTKVAPSSRITFCSWVPGRILHVKCEGLHATLDIIGLYQWVRRDDHKQLNEARRSSFWTQLGRLLSKLPQRNLLILLGDWNTPVEHLPGLVGRGVLRSATRGADEDLQQLLQVHKLVMLNTWGRAQASTAFTFQNGAVRSQIDFIAVRKEAADTTARKAAPSTLDLMPGKMGPRHRPVSASVPWVAGWRLKQIRAVRQGNVLPRFSKSALQDCIRQQGPELGELRQQVASVFRDTPAEEGLVWKAYARFFRQWRALRGASRSERRQWLQEQIALAQEGKSLDEAITRAADHCKAVRDELKLLGEVGMDVNVLKSGLLIRVQGSVAKGWLRRHVRVAKRDSCISVGTPQQPIELPLVKVITYLGIQLSYGNLELQTCHFRLRAAKLVRQSPMETTAEENQPTAAAQEMLSVLGLAKNALTGNSDDPWARREPTASLEEDATRAAKWPKQQSKGHMGKGQAWSQWRPHGQDWFQKDESNATVDQATQQVITALVKMAIRHEEELAKIRIDTTMIFYLDTGSAGILPLIRQMAEAWSTEFEAGKVTSPLKVVLVLGIFQEVGTRITSILQEEEKQEKAREWAWLQAGATALDPLWTYFQWNPTTKKQEPSPHPPIKNSEVRKHLDYLALHLSDANVLTRFKATRRMSSTDRYASAVLPFFCALSLRGEIATACHSAIKALVNCSALKTVGLRIKPARGERQPLAAELEKAYLEVPYTQWQAREQNWRRTDRRAPRDGGKASEGTEQGQQEMDAWLPQFRSGEWSARLTNPHVVTDSGDGPSIDMAIALQLPKGAYVEMLEEWLLLQAYSGLWREMGHVSLPPALSMAVRNDIIHAAVNALEPELCTVFLDYAEKLQRELPRYAETSFPLPCELPMRPSSAECLAHALLEQGHGSLWTSVRQVAAELSYHTVHRAIGTHLSFSVGAYGHRSFVGLLKQTGTHRSVCRLLNALVTQIYPAHVWTTVTVNVDLKAPTHIDVANASYASLLLGLSHFDDGTLWTEHEAGTVYHEHGGRLIPGYLHQVSGAALLLNAHNTIHAVQPSAHGNRFTLVAHTIGQHLHLSEQDQQTLWDLGFGIPGVAALVPLMCKHHLSSGPKLNTQRYAYRVSHLRGFMIVADMRSAIAAATVESPGVKRLSRDGSLDGVRDLCTELAAGLYLMHAEGNGTPHCVGLEVSQGRVNVHDVLTSFAVAKADFQHAVDSGIDRSACLLFRLSNSLDEQPQHDGWDAAALKELGDLKAGSRRHDGEEPIQVLSDDEFPGAVVSICSESESDSEAPMSDSIFDEDGQVMVDSKLLEEMECEVHSSVNASVCEETEVGFRCPLCPWRCFDRKAHVSAHIRLHHVSAKQFCCSGTKQLRVVVALHDDDGLTGKYLGKYIRRSAELLREPLGCQST</sequence>
<dbReference type="InterPro" id="IPR005135">
    <property type="entry name" value="Endo/exonuclease/phosphatase"/>
</dbReference>
<dbReference type="OrthoDB" id="435043at2759"/>
<accession>A0A1Q9D6M1</accession>
<reference evidence="3 4" key="1">
    <citation type="submission" date="2016-02" db="EMBL/GenBank/DDBJ databases">
        <title>Genome analysis of coral dinoflagellate symbionts highlights evolutionary adaptations to a symbiotic lifestyle.</title>
        <authorList>
            <person name="Aranda M."/>
            <person name="Li Y."/>
            <person name="Liew Y.J."/>
            <person name="Baumgarten S."/>
            <person name="Simakov O."/>
            <person name="Wilson M."/>
            <person name="Piel J."/>
            <person name="Ashoor H."/>
            <person name="Bougouffa S."/>
            <person name="Bajic V.B."/>
            <person name="Ryu T."/>
            <person name="Ravasi T."/>
            <person name="Bayer T."/>
            <person name="Micklem G."/>
            <person name="Kim H."/>
            <person name="Bhak J."/>
            <person name="Lajeunesse T.C."/>
            <person name="Voolstra C.R."/>
        </authorList>
    </citation>
    <scope>NUCLEOTIDE SEQUENCE [LARGE SCALE GENOMIC DNA]</scope>
    <source>
        <strain evidence="3 4">CCMP2467</strain>
    </source>
</reference>
<evidence type="ECO:0000313" key="4">
    <source>
        <dbReference type="Proteomes" id="UP000186817"/>
    </source>
</evidence>
<evidence type="ECO:0000259" key="2">
    <source>
        <dbReference type="Pfam" id="PF03372"/>
    </source>
</evidence>
<dbReference type="Gene3D" id="3.60.10.10">
    <property type="entry name" value="Endonuclease/exonuclease/phosphatase"/>
    <property type="match status" value="1"/>
</dbReference>
<comment type="caution">
    <text evidence="3">The sequence shown here is derived from an EMBL/GenBank/DDBJ whole genome shotgun (WGS) entry which is preliminary data.</text>
</comment>
<dbReference type="SUPFAM" id="SSF56219">
    <property type="entry name" value="DNase I-like"/>
    <property type="match status" value="1"/>
</dbReference>
<evidence type="ECO:0000313" key="3">
    <source>
        <dbReference type="EMBL" id="OLP90820.1"/>
    </source>
</evidence>
<evidence type="ECO:0000256" key="1">
    <source>
        <dbReference type="SAM" id="MobiDB-lite"/>
    </source>
</evidence>
<dbReference type="EMBL" id="LSRX01000692">
    <property type="protein sequence ID" value="OLP90820.1"/>
    <property type="molecule type" value="Genomic_DNA"/>
</dbReference>